<accession>A0ABS4S9K7</accession>
<sequence length="514" mass="57268">MIMQTQNVDAHASLLETDPAEKVVSEEIPSKLKLRFNEPIEKDLATVTIYDWNAKPVFTGNPDEGGSDRTPLLEFSLPELKEGTYTVQWNVVSLDGHPIQGSYSFAAGEVTEGGAKSINSGDDHHTGPLIVARTVAEGLLLLGAGLFWFAWLAERKKFPSIDIIFGSGRRFGGALIILGTLAEIITYTISLPSGLMQTVFHGRWDILLQFPFMLMVAAQLVFLIFLFIPGMVRGWYLFMWFALAAVPAFGGHVWGMENTTLALVLRVIHQLSIALWLGALCYVIFLLIWQRKQNTKVDWKEFRPFFVYKMMAATGLVVVSGVLMVFLQTEWLTVITDWMTWSALLLSKIVLTILMLSLALYQTRKWKKRGTFTTFRFIRAEWITGLIIILIGVWMSQTAYPISAKSYNDTLVSGQAKVEVYINQLKVGDQQMNLNVPDINGESPEEVKVTISTSDQGMQSGPITTEEGDSGNYQAELSFSMSGTWCLVIHVAYPGGEKKEWTAEVFVVGEGTGS</sequence>
<comment type="subcellular location">
    <subcellularLocation>
        <location evidence="1">Cell envelope</location>
    </subcellularLocation>
</comment>
<dbReference type="InterPro" id="IPR032693">
    <property type="entry name" value="YtkA-like_dom"/>
</dbReference>
<evidence type="ECO:0000256" key="1">
    <source>
        <dbReference type="ARBA" id="ARBA00004196"/>
    </source>
</evidence>
<feature type="transmembrane region" description="Helical" evidence="5">
    <location>
        <begin position="235"/>
        <end position="255"/>
    </location>
</feature>
<keyword evidence="5" id="KW-0472">Membrane</keyword>
<keyword evidence="3" id="KW-0732">Signal</keyword>
<feature type="domain" description="CopC" evidence="6">
    <location>
        <begin position="11"/>
        <end position="106"/>
    </location>
</feature>
<feature type="transmembrane region" description="Helical" evidence="5">
    <location>
        <begin position="210"/>
        <end position="228"/>
    </location>
</feature>
<proteinExistence type="predicted"/>
<keyword evidence="2" id="KW-0479">Metal-binding</keyword>
<protein>
    <submittedName>
        <fullName evidence="8">Copper transport protein</fullName>
    </submittedName>
</protein>
<dbReference type="Pfam" id="PF13115">
    <property type="entry name" value="YtkA"/>
    <property type="match status" value="1"/>
</dbReference>
<feature type="transmembrane region" description="Helical" evidence="5">
    <location>
        <begin position="339"/>
        <end position="361"/>
    </location>
</feature>
<dbReference type="InterPro" id="IPR014755">
    <property type="entry name" value="Cu-Rt/internalin_Ig-like"/>
</dbReference>
<dbReference type="RefSeq" id="WP_226371283.1">
    <property type="nucleotide sequence ID" value="NZ_JAGIKX010000019.1"/>
</dbReference>
<evidence type="ECO:0000256" key="2">
    <source>
        <dbReference type="ARBA" id="ARBA00022723"/>
    </source>
</evidence>
<reference evidence="8 9" key="1">
    <citation type="submission" date="2021-03" db="EMBL/GenBank/DDBJ databases">
        <title>Genomic Encyclopedia of Type Strains, Phase IV (KMG-IV): sequencing the most valuable type-strain genomes for metagenomic binning, comparative biology and taxonomic classification.</title>
        <authorList>
            <person name="Goeker M."/>
        </authorList>
    </citation>
    <scope>NUCLEOTIDE SEQUENCE [LARGE SCALE GENOMIC DNA]</scope>
    <source>
        <strain evidence="8 9">DSM 25790</strain>
    </source>
</reference>
<feature type="transmembrane region" description="Helical" evidence="5">
    <location>
        <begin position="382"/>
        <end position="400"/>
    </location>
</feature>
<dbReference type="Pfam" id="PF04234">
    <property type="entry name" value="CopC"/>
    <property type="match status" value="1"/>
</dbReference>
<keyword evidence="4" id="KW-0186">Copper</keyword>
<name>A0ABS4S9K7_9BACI</name>
<gene>
    <name evidence="8" type="ORF">J2Z81_002070</name>
</gene>
<dbReference type="EMBL" id="JAGIKX010000019">
    <property type="protein sequence ID" value="MBP2258099.1"/>
    <property type="molecule type" value="Genomic_DNA"/>
</dbReference>
<evidence type="ECO:0000256" key="3">
    <source>
        <dbReference type="ARBA" id="ARBA00022729"/>
    </source>
</evidence>
<feature type="transmembrane region" description="Helical" evidence="5">
    <location>
        <begin position="310"/>
        <end position="327"/>
    </location>
</feature>
<dbReference type="Proteomes" id="UP001519294">
    <property type="component" value="Unassembled WGS sequence"/>
</dbReference>
<evidence type="ECO:0000313" key="8">
    <source>
        <dbReference type="EMBL" id="MBP2258099.1"/>
    </source>
</evidence>
<keyword evidence="5" id="KW-0812">Transmembrane</keyword>
<feature type="domain" description="YtkA-like" evidence="7">
    <location>
        <begin position="418"/>
        <end position="489"/>
    </location>
</feature>
<dbReference type="PANTHER" id="PTHR34820">
    <property type="entry name" value="INNER MEMBRANE PROTEIN YEBZ"/>
    <property type="match status" value="1"/>
</dbReference>
<dbReference type="PANTHER" id="PTHR34820:SF4">
    <property type="entry name" value="INNER MEMBRANE PROTEIN YEBZ"/>
    <property type="match status" value="1"/>
</dbReference>
<feature type="transmembrane region" description="Helical" evidence="5">
    <location>
        <begin position="130"/>
        <end position="151"/>
    </location>
</feature>
<evidence type="ECO:0000256" key="5">
    <source>
        <dbReference type="SAM" id="Phobius"/>
    </source>
</evidence>
<dbReference type="InterPro" id="IPR007348">
    <property type="entry name" value="CopC_dom"/>
</dbReference>
<evidence type="ECO:0000259" key="7">
    <source>
        <dbReference type="Pfam" id="PF13115"/>
    </source>
</evidence>
<evidence type="ECO:0000313" key="9">
    <source>
        <dbReference type="Proteomes" id="UP001519294"/>
    </source>
</evidence>
<dbReference type="InterPro" id="IPR032694">
    <property type="entry name" value="CopC/D"/>
</dbReference>
<keyword evidence="5" id="KW-1133">Transmembrane helix</keyword>
<organism evidence="8 9">
    <name type="scientific">Virgibacillus alimentarius</name>
    <dbReference type="NCBI Taxonomy" id="698769"/>
    <lineage>
        <taxon>Bacteria</taxon>
        <taxon>Bacillati</taxon>
        <taxon>Bacillota</taxon>
        <taxon>Bacilli</taxon>
        <taxon>Bacillales</taxon>
        <taxon>Bacillaceae</taxon>
        <taxon>Virgibacillus</taxon>
    </lineage>
</organism>
<keyword evidence="9" id="KW-1185">Reference proteome</keyword>
<feature type="transmembrane region" description="Helical" evidence="5">
    <location>
        <begin position="267"/>
        <end position="289"/>
    </location>
</feature>
<dbReference type="SUPFAM" id="SSF81296">
    <property type="entry name" value="E set domains"/>
    <property type="match status" value="1"/>
</dbReference>
<evidence type="ECO:0000256" key="4">
    <source>
        <dbReference type="ARBA" id="ARBA00023008"/>
    </source>
</evidence>
<dbReference type="Gene3D" id="2.60.40.1220">
    <property type="match status" value="1"/>
</dbReference>
<dbReference type="InterPro" id="IPR014756">
    <property type="entry name" value="Ig_E-set"/>
</dbReference>
<comment type="caution">
    <text evidence="8">The sequence shown here is derived from an EMBL/GenBank/DDBJ whole genome shotgun (WGS) entry which is preliminary data.</text>
</comment>
<feature type="transmembrane region" description="Helical" evidence="5">
    <location>
        <begin position="171"/>
        <end position="190"/>
    </location>
</feature>
<evidence type="ECO:0000259" key="6">
    <source>
        <dbReference type="Pfam" id="PF04234"/>
    </source>
</evidence>